<dbReference type="EMBL" id="JACGWK010000441">
    <property type="protein sequence ID" value="KAL0299891.1"/>
    <property type="molecule type" value="Genomic_DNA"/>
</dbReference>
<protein>
    <submittedName>
        <fullName evidence="2">Uncharacterized protein</fullName>
    </submittedName>
</protein>
<sequence>MSQRTWGSVRYPLGLGRDMSGNNESGSSLSDGAVSPSGGDAATGRGFAWSSRSGLPALPGRVDLVHQNFLHPEFAIVA</sequence>
<proteinExistence type="predicted"/>
<name>A0AAW2K1Z6_9LAMI</name>
<reference evidence="2" key="1">
    <citation type="submission" date="2020-06" db="EMBL/GenBank/DDBJ databases">
        <authorList>
            <person name="Li T."/>
            <person name="Hu X."/>
            <person name="Zhang T."/>
            <person name="Song X."/>
            <person name="Zhang H."/>
            <person name="Dai N."/>
            <person name="Sheng W."/>
            <person name="Hou X."/>
            <person name="Wei L."/>
        </authorList>
    </citation>
    <scope>NUCLEOTIDE SEQUENCE</scope>
    <source>
        <strain evidence="2">G01</strain>
        <tissue evidence="2">Leaf</tissue>
    </source>
</reference>
<reference evidence="2" key="2">
    <citation type="journal article" date="2024" name="Plant">
        <title>Genomic evolution and insights into agronomic trait innovations of Sesamum species.</title>
        <authorList>
            <person name="Miao H."/>
            <person name="Wang L."/>
            <person name="Qu L."/>
            <person name="Liu H."/>
            <person name="Sun Y."/>
            <person name="Le M."/>
            <person name="Wang Q."/>
            <person name="Wei S."/>
            <person name="Zheng Y."/>
            <person name="Lin W."/>
            <person name="Duan Y."/>
            <person name="Cao H."/>
            <person name="Xiong S."/>
            <person name="Wang X."/>
            <person name="Wei L."/>
            <person name="Li C."/>
            <person name="Ma Q."/>
            <person name="Ju M."/>
            <person name="Zhao R."/>
            <person name="Li G."/>
            <person name="Mu C."/>
            <person name="Tian Q."/>
            <person name="Mei H."/>
            <person name="Zhang T."/>
            <person name="Gao T."/>
            <person name="Zhang H."/>
        </authorList>
    </citation>
    <scope>NUCLEOTIDE SEQUENCE</scope>
    <source>
        <strain evidence="2">G01</strain>
    </source>
</reference>
<evidence type="ECO:0000256" key="1">
    <source>
        <dbReference type="SAM" id="MobiDB-lite"/>
    </source>
</evidence>
<feature type="region of interest" description="Disordered" evidence="1">
    <location>
        <begin position="1"/>
        <end position="45"/>
    </location>
</feature>
<feature type="compositionally biased region" description="Polar residues" evidence="1">
    <location>
        <begin position="20"/>
        <end position="30"/>
    </location>
</feature>
<gene>
    <name evidence="2" type="ORF">Sangu_3149700</name>
</gene>
<accession>A0AAW2K1Z6</accession>
<dbReference type="AlphaFoldDB" id="A0AAW2K1Z6"/>
<organism evidence="2">
    <name type="scientific">Sesamum angustifolium</name>
    <dbReference type="NCBI Taxonomy" id="2727405"/>
    <lineage>
        <taxon>Eukaryota</taxon>
        <taxon>Viridiplantae</taxon>
        <taxon>Streptophyta</taxon>
        <taxon>Embryophyta</taxon>
        <taxon>Tracheophyta</taxon>
        <taxon>Spermatophyta</taxon>
        <taxon>Magnoliopsida</taxon>
        <taxon>eudicotyledons</taxon>
        <taxon>Gunneridae</taxon>
        <taxon>Pentapetalae</taxon>
        <taxon>asterids</taxon>
        <taxon>lamiids</taxon>
        <taxon>Lamiales</taxon>
        <taxon>Pedaliaceae</taxon>
        <taxon>Sesamum</taxon>
    </lineage>
</organism>
<evidence type="ECO:0000313" key="2">
    <source>
        <dbReference type="EMBL" id="KAL0299891.1"/>
    </source>
</evidence>
<comment type="caution">
    <text evidence="2">The sequence shown here is derived from an EMBL/GenBank/DDBJ whole genome shotgun (WGS) entry which is preliminary data.</text>
</comment>